<protein>
    <recommendedName>
        <fullName evidence="3">isopentenyl-diphosphate Delta-isomerase</fullName>
        <ecNumber evidence="3">5.3.3.2</ecNumber>
    </recommendedName>
</protein>
<dbReference type="InterPro" id="IPR000086">
    <property type="entry name" value="NUDIX_hydrolase_dom"/>
</dbReference>
<comment type="caution">
    <text evidence="7">The sequence shown here is derived from an EMBL/GenBank/DDBJ whole genome shotgun (WGS) entry which is preliminary data.</text>
</comment>
<dbReference type="InterPro" id="IPR011876">
    <property type="entry name" value="IsopentenylPP_isomerase_typ1"/>
</dbReference>
<dbReference type="PIRSF" id="PIRSF018427">
    <property type="entry name" value="Isopntndiph_ism"/>
    <property type="match status" value="1"/>
</dbReference>
<dbReference type="NCBIfam" id="TIGR02150">
    <property type="entry name" value="IPP_isom_1"/>
    <property type="match status" value="1"/>
</dbReference>
<dbReference type="InterPro" id="IPR015797">
    <property type="entry name" value="NUDIX_hydrolase-like_dom_sf"/>
</dbReference>
<dbReference type="SUPFAM" id="SSF55811">
    <property type="entry name" value="Nudix"/>
    <property type="match status" value="1"/>
</dbReference>
<proteinExistence type="inferred from homology"/>
<organism evidence="7 8">
    <name type="scientific">Aduncisulcus paluster</name>
    <dbReference type="NCBI Taxonomy" id="2918883"/>
    <lineage>
        <taxon>Eukaryota</taxon>
        <taxon>Metamonada</taxon>
        <taxon>Carpediemonas-like organisms</taxon>
        <taxon>Aduncisulcus</taxon>
    </lineage>
</organism>
<sequence>MDPKDFHKKYIKAELEALEKDMVILTDEVGKEIGKASKLESHIKGGLLHKAFSLLLFNVDGELLLQQRAACKITFPLLWSNTVCSHPLYVESERYSIDGVFRAVIRRTRFELGLDLPSVISKQFHIATLLYSAGTRDGFCEKELDYIICAVVKGDSSGIVDFSVINKEEVKELRWISRTKLEEEIKESPDMFSPWFKLLFSSFLNDKWKELGVSEESFEKWKVDGIIKMSK</sequence>
<evidence type="ECO:0000313" key="7">
    <source>
        <dbReference type="EMBL" id="GKT34300.1"/>
    </source>
</evidence>
<comment type="pathway">
    <text evidence="1">Isoprenoid biosynthesis; dimethylallyl diphosphate biosynthesis; dimethylallyl diphosphate from isopentenyl diphosphate: step 1/1.</text>
</comment>
<dbReference type="PROSITE" id="PS51462">
    <property type="entry name" value="NUDIX"/>
    <property type="match status" value="1"/>
</dbReference>
<dbReference type="EMBL" id="BQXS01010792">
    <property type="protein sequence ID" value="GKT34300.1"/>
    <property type="molecule type" value="Genomic_DNA"/>
</dbReference>
<dbReference type="PANTHER" id="PTHR10885">
    <property type="entry name" value="ISOPENTENYL-DIPHOSPHATE DELTA-ISOMERASE"/>
    <property type="match status" value="1"/>
</dbReference>
<dbReference type="Proteomes" id="UP001057375">
    <property type="component" value="Unassembled WGS sequence"/>
</dbReference>
<keyword evidence="8" id="KW-1185">Reference proteome</keyword>
<dbReference type="NCBIfam" id="NF002995">
    <property type="entry name" value="PRK03759.1"/>
    <property type="match status" value="1"/>
</dbReference>
<dbReference type="CDD" id="cd02885">
    <property type="entry name" value="NUDIX_IPP_Isomerase"/>
    <property type="match status" value="1"/>
</dbReference>
<feature type="domain" description="Nudix hydrolase" evidence="6">
    <location>
        <begin position="47"/>
        <end position="198"/>
    </location>
</feature>
<dbReference type="Pfam" id="PF00293">
    <property type="entry name" value="NUDIX"/>
    <property type="match status" value="1"/>
</dbReference>
<evidence type="ECO:0000256" key="5">
    <source>
        <dbReference type="ARBA" id="ARBA00023235"/>
    </source>
</evidence>
<evidence type="ECO:0000313" key="8">
    <source>
        <dbReference type="Proteomes" id="UP001057375"/>
    </source>
</evidence>
<evidence type="ECO:0000256" key="1">
    <source>
        <dbReference type="ARBA" id="ARBA00004826"/>
    </source>
</evidence>
<accession>A0ABQ5KTH1</accession>
<dbReference type="PANTHER" id="PTHR10885:SF0">
    <property type="entry name" value="ISOPENTENYL-DIPHOSPHATE DELTA-ISOMERASE"/>
    <property type="match status" value="1"/>
</dbReference>
<evidence type="ECO:0000256" key="3">
    <source>
        <dbReference type="ARBA" id="ARBA00012057"/>
    </source>
</evidence>
<dbReference type="EC" id="5.3.3.2" evidence="3"/>
<comment type="similarity">
    <text evidence="2">Belongs to the IPP isomerase type 1 family.</text>
</comment>
<dbReference type="Gene3D" id="3.90.79.10">
    <property type="entry name" value="Nucleoside Triphosphate Pyrophosphohydrolase"/>
    <property type="match status" value="1"/>
</dbReference>
<keyword evidence="4" id="KW-0414">Isoprene biosynthesis</keyword>
<evidence type="ECO:0000256" key="4">
    <source>
        <dbReference type="ARBA" id="ARBA00023229"/>
    </source>
</evidence>
<reference evidence="7" key="1">
    <citation type="submission" date="2022-03" db="EMBL/GenBank/DDBJ databases">
        <title>Draft genome sequence of Aduncisulcus paluster, a free-living microaerophilic Fornicata.</title>
        <authorList>
            <person name="Yuyama I."/>
            <person name="Kume K."/>
            <person name="Tamura T."/>
            <person name="Inagaki Y."/>
            <person name="Hashimoto T."/>
        </authorList>
    </citation>
    <scope>NUCLEOTIDE SEQUENCE</scope>
    <source>
        <strain evidence="7">NY0171</strain>
    </source>
</reference>
<evidence type="ECO:0000256" key="2">
    <source>
        <dbReference type="ARBA" id="ARBA00007579"/>
    </source>
</evidence>
<name>A0ABQ5KTH1_9EUKA</name>
<gene>
    <name evidence="7" type="ORF">ADUPG1_007672</name>
</gene>
<evidence type="ECO:0000259" key="6">
    <source>
        <dbReference type="PROSITE" id="PS51462"/>
    </source>
</evidence>
<keyword evidence="5" id="KW-0413">Isomerase</keyword>